<evidence type="ECO:0000256" key="11">
    <source>
        <dbReference type="ARBA" id="ARBA00066388"/>
    </source>
</evidence>
<dbReference type="AlphaFoldDB" id="A0A0C2VIN5"/>
<evidence type="ECO:0000256" key="5">
    <source>
        <dbReference type="ARBA" id="ARBA00022840"/>
    </source>
</evidence>
<keyword evidence="7" id="KW-0406">Ion transport</keyword>
<dbReference type="Gene3D" id="3.40.50.300">
    <property type="entry name" value="P-loop containing nucleotide triphosphate hydrolases"/>
    <property type="match status" value="1"/>
</dbReference>
<dbReference type="GO" id="GO:0016887">
    <property type="term" value="F:ATP hydrolysis activity"/>
    <property type="evidence" value="ECO:0007669"/>
    <property type="project" value="InterPro"/>
</dbReference>
<dbReference type="PATRIC" id="fig|220754.4.peg.1357"/>
<proteinExistence type="predicted"/>
<dbReference type="PROSITE" id="PS50893">
    <property type="entry name" value="ABC_TRANSPORTER_2"/>
    <property type="match status" value="1"/>
</dbReference>
<evidence type="ECO:0000256" key="1">
    <source>
        <dbReference type="ARBA" id="ARBA00022448"/>
    </source>
</evidence>
<feature type="domain" description="ABC transporter" evidence="13">
    <location>
        <begin position="4"/>
        <end position="233"/>
    </location>
</feature>
<name>A0A0C2VIN5_9BACL</name>
<evidence type="ECO:0000256" key="8">
    <source>
        <dbReference type="ARBA" id="ARBA00023136"/>
    </source>
</evidence>
<dbReference type="OrthoDB" id="9790614at2"/>
<dbReference type="InterPro" id="IPR050093">
    <property type="entry name" value="ABC_SmlMolc_Importer"/>
</dbReference>
<dbReference type="GO" id="GO:0015408">
    <property type="term" value="F:ABC-type ferric iron transporter activity"/>
    <property type="evidence" value="ECO:0007669"/>
    <property type="project" value="InterPro"/>
</dbReference>
<evidence type="ECO:0000256" key="12">
    <source>
        <dbReference type="ARBA" id="ARBA00070305"/>
    </source>
</evidence>
<evidence type="ECO:0000256" key="9">
    <source>
        <dbReference type="ARBA" id="ARBA00052482"/>
    </source>
</evidence>
<keyword evidence="8" id="KW-0472">Membrane</keyword>
<sequence>MTYFSLKKATKVYQEKAIFTDVQFSLEKGEILSLVGPSGTGKSTLLRCMAGLEHFTSGQALLEDQPAEHRKTNERTVGMVFQQPLLFPHLTILENVIYGLKLKRSKREAATEGIKYIKSVGLEDYTHAYPHELSGGQQQRVALIRALVLKPKLLLLDEPFSSLDPDLRRELRDWVRMLLKKEKMTAVFVTHDREEAMLLGDKVAVLAEGTIQQIGIPRQVYEHPANKLVARHYADVIVLNEDEYAPNHLFVWSKSKEAFSEEYHVLEAHWLNQTYQFGDSYAHVQLTDTKRRHIIPVRQNLSHLTPGEIGYVAINRKEIRSFSQKEE</sequence>
<protein>
    <recommendedName>
        <fullName evidence="12">Carnitine transport ATP-binding protein OpuCA</fullName>
        <ecNumber evidence="11">7.6.2.9</ecNumber>
    </recommendedName>
</protein>
<dbReference type="PANTHER" id="PTHR42781">
    <property type="entry name" value="SPERMIDINE/PUTRESCINE IMPORT ATP-BINDING PROTEIN POTA"/>
    <property type="match status" value="1"/>
</dbReference>
<keyword evidence="3" id="KW-0410">Iron transport</keyword>
<dbReference type="EC" id="7.6.2.9" evidence="11"/>
<gene>
    <name evidence="14" type="ORF">KR50_13320</name>
</gene>
<keyword evidence="6" id="KW-0408">Iron</keyword>
<organism evidence="14 15">
    <name type="scientific">Jeotgalibacillus campisalis</name>
    <dbReference type="NCBI Taxonomy" id="220754"/>
    <lineage>
        <taxon>Bacteria</taxon>
        <taxon>Bacillati</taxon>
        <taxon>Bacillota</taxon>
        <taxon>Bacilli</taxon>
        <taxon>Bacillales</taxon>
        <taxon>Caryophanaceae</taxon>
        <taxon>Jeotgalibacillus</taxon>
    </lineage>
</organism>
<dbReference type="PROSITE" id="PS00211">
    <property type="entry name" value="ABC_TRANSPORTER_1"/>
    <property type="match status" value="1"/>
</dbReference>
<evidence type="ECO:0000256" key="2">
    <source>
        <dbReference type="ARBA" id="ARBA00022475"/>
    </source>
</evidence>
<dbReference type="InterPro" id="IPR003593">
    <property type="entry name" value="AAA+_ATPase"/>
</dbReference>
<evidence type="ECO:0000313" key="15">
    <source>
        <dbReference type="Proteomes" id="UP000031972"/>
    </source>
</evidence>
<comment type="catalytic activity">
    <reaction evidence="9">
        <text>a quaternary ammonium(out) + ATP + H2O = a quaternary ammonium(in) + ADP + phosphate + H(+)</text>
        <dbReference type="Rhea" id="RHEA:11036"/>
        <dbReference type="ChEBI" id="CHEBI:15377"/>
        <dbReference type="ChEBI" id="CHEBI:15378"/>
        <dbReference type="ChEBI" id="CHEBI:30616"/>
        <dbReference type="ChEBI" id="CHEBI:35267"/>
        <dbReference type="ChEBI" id="CHEBI:43474"/>
        <dbReference type="ChEBI" id="CHEBI:456216"/>
        <dbReference type="EC" id="7.6.2.9"/>
    </reaction>
</comment>
<accession>A0A0C2VIN5</accession>
<evidence type="ECO:0000256" key="7">
    <source>
        <dbReference type="ARBA" id="ARBA00023065"/>
    </source>
</evidence>
<keyword evidence="2" id="KW-1003">Cell membrane</keyword>
<evidence type="ECO:0000256" key="4">
    <source>
        <dbReference type="ARBA" id="ARBA00022741"/>
    </source>
</evidence>
<evidence type="ECO:0000256" key="6">
    <source>
        <dbReference type="ARBA" id="ARBA00023004"/>
    </source>
</evidence>
<dbReference type="GO" id="GO:0005524">
    <property type="term" value="F:ATP binding"/>
    <property type="evidence" value="ECO:0007669"/>
    <property type="project" value="UniProtKB-KW"/>
</dbReference>
<dbReference type="EMBL" id="JXRR01000011">
    <property type="protein sequence ID" value="KIL48747.1"/>
    <property type="molecule type" value="Genomic_DNA"/>
</dbReference>
<dbReference type="RefSeq" id="WP_041056285.1">
    <property type="nucleotide sequence ID" value="NZ_JXRR01000011.1"/>
</dbReference>
<evidence type="ECO:0000256" key="10">
    <source>
        <dbReference type="ARBA" id="ARBA00063934"/>
    </source>
</evidence>
<keyword evidence="15" id="KW-1185">Reference proteome</keyword>
<evidence type="ECO:0000259" key="13">
    <source>
        <dbReference type="PROSITE" id="PS50893"/>
    </source>
</evidence>
<keyword evidence="1" id="KW-0813">Transport</keyword>
<dbReference type="Pfam" id="PF00005">
    <property type="entry name" value="ABC_tran"/>
    <property type="match status" value="1"/>
</dbReference>
<evidence type="ECO:0000313" key="14">
    <source>
        <dbReference type="EMBL" id="KIL48747.1"/>
    </source>
</evidence>
<reference evidence="14 15" key="1">
    <citation type="submission" date="2015-01" db="EMBL/GenBank/DDBJ databases">
        <title>Jeotgalibacillus campisalis genome sequencing.</title>
        <authorList>
            <person name="Goh K.M."/>
            <person name="Chan K.-G."/>
            <person name="Yaakop A.S."/>
            <person name="Ee R."/>
            <person name="Gan H.M."/>
            <person name="Chan C.S."/>
        </authorList>
    </citation>
    <scope>NUCLEOTIDE SEQUENCE [LARGE SCALE GENOMIC DNA]</scope>
    <source>
        <strain evidence="14 15">SF-57</strain>
    </source>
</reference>
<dbReference type="PANTHER" id="PTHR42781:SF4">
    <property type="entry name" value="SPERMIDINE_PUTRESCINE IMPORT ATP-BINDING PROTEIN POTA"/>
    <property type="match status" value="1"/>
</dbReference>
<dbReference type="CDD" id="cd03259">
    <property type="entry name" value="ABC_Carb_Solutes_like"/>
    <property type="match status" value="1"/>
</dbReference>
<dbReference type="InterPro" id="IPR027417">
    <property type="entry name" value="P-loop_NTPase"/>
</dbReference>
<dbReference type="GO" id="GO:0016020">
    <property type="term" value="C:membrane"/>
    <property type="evidence" value="ECO:0007669"/>
    <property type="project" value="InterPro"/>
</dbReference>
<dbReference type="SMART" id="SM00382">
    <property type="entry name" value="AAA"/>
    <property type="match status" value="1"/>
</dbReference>
<dbReference type="GO" id="GO:0015418">
    <property type="term" value="F:ABC-type quaternary ammonium compound transporting activity"/>
    <property type="evidence" value="ECO:0007669"/>
    <property type="project" value="UniProtKB-EC"/>
</dbReference>
<keyword evidence="4" id="KW-0547">Nucleotide-binding</keyword>
<dbReference type="InterPro" id="IPR003439">
    <property type="entry name" value="ABC_transporter-like_ATP-bd"/>
</dbReference>
<dbReference type="SUPFAM" id="SSF52540">
    <property type="entry name" value="P-loop containing nucleoside triphosphate hydrolases"/>
    <property type="match status" value="1"/>
</dbReference>
<dbReference type="InterPro" id="IPR017871">
    <property type="entry name" value="ABC_transporter-like_CS"/>
</dbReference>
<dbReference type="FunFam" id="3.40.50.300:FF:000425">
    <property type="entry name" value="Probable ABC transporter, ATP-binding subunit"/>
    <property type="match status" value="1"/>
</dbReference>
<evidence type="ECO:0000256" key="3">
    <source>
        <dbReference type="ARBA" id="ARBA00022496"/>
    </source>
</evidence>
<comment type="caution">
    <text evidence="14">The sequence shown here is derived from an EMBL/GenBank/DDBJ whole genome shotgun (WGS) entry which is preliminary data.</text>
</comment>
<dbReference type="InterPro" id="IPR015853">
    <property type="entry name" value="ABC_transpr_FbpC"/>
</dbReference>
<keyword evidence="5" id="KW-0067">ATP-binding</keyword>
<comment type="subunit">
    <text evidence="10">The complex is composed of two ATP-binding proteins (OpuCA), two transmembrane proteins (OpuCB and OpuCD) and a solute-binding protein (OpuCC).</text>
</comment>
<dbReference type="Proteomes" id="UP000031972">
    <property type="component" value="Unassembled WGS sequence"/>
</dbReference>